<dbReference type="Gene3D" id="3.40.630.10">
    <property type="entry name" value="Zn peptidases"/>
    <property type="match status" value="1"/>
</dbReference>
<evidence type="ECO:0000256" key="9">
    <source>
        <dbReference type="ARBA" id="ARBA00022833"/>
    </source>
</evidence>
<keyword evidence="9" id="KW-0862">Zinc</keyword>
<evidence type="ECO:0000256" key="2">
    <source>
        <dbReference type="ARBA" id="ARBA00004496"/>
    </source>
</evidence>
<evidence type="ECO:0000256" key="3">
    <source>
        <dbReference type="ARBA" id="ARBA00005691"/>
    </source>
</evidence>
<evidence type="ECO:0000256" key="6">
    <source>
        <dbReference type="ARBA" id="ARBA00022605"/>
    </source>
</evidence>
<evidence type="ECO:0000256" key="1">
    <source>
        <dbReference type="ARBA" id="ARBA00001947"/>
    </source>
</evidence>
<name>A0AAD1K786_9GAMM</name>
<evidence type="ECO:0000313" key="12">
    <source>
        <dbReference type="EMBL" id="BCV43256.1"/>
    </source>
</evidence>
<dbReference type="AlphaFoldDB" id="A0AAD1K786"/>
<gene>
    <name evidence="12" type="primary">argE_1</name>
    <name evidence="12" type="ORF">TUM17379_02740</name>
</gene>
<dbReference type="GO" id="GO:0005737">
    <property type="term" value="C:cytoplasm"/>
    <property type="evidence" value="ECO:0007669"/>
    <property type="project" value="UniProtKB-SubCell"/>
</dbReference>
<dbReference type="PANTHER" id="PTHR43808">
    <property type="entry name" value="ACETYLORNITHINE DEACETYLASE"/>
    <property type="match status" value="1"/>
</dbReference>
<comment type="cofactor">
    <cofactor evidence="1">
        <name>Zn(2+)</name>
        <dbReference type="ChEBI" id="CHEBI:29105"/>
    </cofactor>
</comment>
<dbReference type="Proteomes" id="UP000825078">
    <property type="component" value="Chromosome"/>
</dbReference>
<evidence type="ECO:0000256" key="5">
    <source>
        <dbReference type="ARBA" id="ARBA00022571"/>
    </source>
</evidence>
<evidence type="ECO:0000259" key="11">
    <source>
        <dbReference type="Pfam" id="PF07687"/>
    </source>
</evidence>
<dbReference type="PROSITE" id="PS00759">
    <property type="entry name" value="ARGE_DAPE_CPG2_2"/>
    <property type="match status" value="1"/>
</dbReference>
<keyword evidence="4" id="KW-0963">Cytoplasm</keyword>
<dbReference type="Pfam" id="PF07687">
    <property type="entry name" value="M20_dimer"/>
    <property type="match status" value="1"/>
</dbReference>
<dbReference type="GO" id="GO:0006526">
    <property type="term" value="P:L-arginine biosynthetic process"/>
    <property type="evidence" value="ECO:0007669"/>
    <property type="project" value="UniProtKB-KW"/>
</dbReference>
<dbReference type="NCBIfam" id="TIGR01892">
    <property type="entry name" value="AcOrn-deacetyl"/>
    <property type="match status" value="1"/>
</dbReference>
<comment type="similarity">
    <text evidence="3">Belongs to the peptidase M20A family. ArgE subfamily.</text>
</comment>
<dbReference type="Pfam" id="PF01546">
    <property type="entry name" value="Peptidase_M20"/>
    <property type="match status" value="1"/>
</dbReference>
<dbReference type="GO" id="GO:0008777">
    <property type="term" value="F:acetylornithine deacetylase activity"/>
    <property type="evidence" value="ECO:0007669"/>
    <property type="project" value="TreeGrafter"/>
</dbReference>
<dbReference type="EMBL" id="AP024613">
    <property type="protein sequence ID" value="BCV43256.1"/>
    <property type="molecule type" value="Genomic_DNA"/>
</dbReference>
<keyword evidence="6" id="KW-0028">Amino-acid biosynthesis</keyword>
<dbReference type="SUPFAM" id="SSF55031">
    <property type="entry name" value="Bacterial exopeptidase dimerisation domain"/>
    <property type="match status" value="1"/>
</dbReference>
<keyword evidence="7" id="KW-0479">Metal-binding</keyword>
<evidence type="ECO:0000313" key="13">
    <source>
        <dbReference type="Proteomes" id="UP000825078"/>
    </source>
</evidence>
<evidence type="ECO:0000256" key="8">
    <source>
        <dbReference type="ARBA" id="ARBA00022801"/>
    </source>
</evidence>
<sequence>MFCGIVMKKLPELTESFSALIASPSISALEPEQDQSNAAVIDLLANWFADLGLECRRQPVSGSRNKHNLLANLGTGQGGLLLAGHTDTVPFDEGRWQHDPFRLTEKDNLWYGLGTCDMKGFFALILEALKQLPLTQMKRPLYILASADEETTMNGAKAFAANAAIKPEFAIIGEPTSLRPVYMHKGHMAQGIRVTGRSGHSSDPAKGLNAIEVMHLIIGRLLKLKQHLSEHYREDAFSVPYPTMNFGHVHGGDAANRICGCCDLHLDIRPLPGLALTDLQLMLQQYLQPVCEQFPGSVSISELYPGSEPFADDRDSPWSQLVASLAGQAPQVVNYATEAPYIRQLGCHTLVLGPGSIEQAHQPDEYLDTAQIKPTINLLKQLIYHACIK</sequence>
<reference evidence="12" key="1">
    <citation type="submission" date="2021-05" db="EMBL/GenBank/DDBJ databases">
        <title>Molecular characterization for Shewanella algae harboring chromosomal blaOXA-55-like strains isolated from clinical and environment sample.</title>
        <authorList>
            <person name="Ohama Y."/>
            <person name="Aoki K."/>
            <person name="Harada S."/>
            <person name="Moriya K."/>
            <person name="Ishii Y."/>
            <person name="Tateda K."/>
        </authorList>
    </citation>
    <scope>NUCLEOTIDE SEQUENCE</scope>
    <source>
        <strain evidence="12">TUM17379</strain>
    </source>
</reference>
<keyword evidence="8" id="KW-0378">Hydrolase</keyword>
<dbReference type="InterPro" id="IPR011650">
    <property type="entry name" value="Peptidase_M20_dimer"/>
</dbReference>
<protein>
    <submittedName>
        <fullName evidence="12">Acetylornithine deacetylase</fullName>
    </submittedName>
</protein>
<comment type="subcellular location">
    <subcellularLocation>
        <location evidence="2">Cytoplasm</location>
    </subcellularLocation>
</comment>
<dbReference type="InterPro" id="IPR036264">
    <property type="entry name" value="Bact_exopeptidase_dim_dom"/>
</dbReference>
<accession>A0AAD1K786</accession>
<evidence type="ECO:0000256" key="4">
    <source>
        <dbReference type="ARBA" id="ARBA00022490"/>
    </source>
</evidence>
<organism evidence="12 13">
    <name type="scientific">Shewanella algae</name>
    <dbReference type="NCBI Taxonomy" id="38313"/>
    <lineage>
        <taxon>Bacteria</taxon>
        <taxon>Pseudomonadati</taxon>
        <taxon>Pseudomonadota</taxon>
        <taxon>Gammaproteobacteria</taxon>
        <taxon>Alteromonadales</taxon>
        <taxon>Shewanellaceae</taxon>
        <taxon>Shewanella</taxon>
    </lineage>
</organism>
<dbReference type="InterPro" id="IPR002933">
    <property type="entry name" value="Peptidase_M20"/>
</dbReference>
<keyword evidence="5" id="KW-0055">Arginine biosynthesis</keyword>
<dbReference type="PANTHER" id="PTHR43808:SF1">
    <property type="entry name" value="ACETYLORNITHINE DEACETYLASE"/>
    <property type="match status" value="1"/>
</dbReference>
<evidence type="ECO:0000256" key="10">
    <source>
        <dbReference type="ARBA" id="ARBA00023285"/>
    </source>
</evidence>
<dbReference type="Gene3D" id="3.30.70.360">
    <property type="match status" value="1"/>
</dbReference>
<dbReference type="InterPro" id="IPR050072">
    <property type="entry name" value="Peptidase_M20A"/>
</dbReference>
<dbReference type="SUPFAM" id="SSF53187">
    <property type="entry name" value="Zn-dependent exopeptidases"/>
    <property type="match status" value="1"/>
</dbReference>
<proteinExistence type="inferred from homology"/>
<dbReference type="CDD" id="cd03894">
    <property type="entry name" value="M20_ArgE"/>
    <property type="match status" value="1"/>
</dbReference>
<dbReference type="NCBIfam" id="NF003474">
    <property type="entry name" value="PRK05111.1"/>
    <property type="match status" value="1"/>
</dbReference>
<dbReference type="GO" id="GO:0046872">
    <property type="term" value="F:metal ion binding"/>
    <property type="evidence" value="ECO:0007669"/>
    <property type="project" value="UniProtKB-KW"/>
</dbReference>
<dbReference type="PROSITE" id="PS00758">
    <property type="entry name" value="ARGE_DAPE_CPG2_1"/>
    <property type="match status" value="1"/>
</dbReference>
<evidence type="ECO:0000256" key="7">
    <source>
        <dbReference type="ARBA" id="ARBA00022723"/>
    </source>
</evidence>
<dbReference type="InterPro" id="IPR010169">
    <property type="entry name" value="AcOrn-deacetyl"/>
</dbReference>
<keyword evidence="10" id="KW-0170">Cobalt</keyword>
<dbReference type="FunFam" id="3.30.70.360:FF:000003">
    <property type="entry name" value="Acetylornithine deacetylase"/>
    <property type="match status" value="1"/>
</dbReference>
<dbReference type="InterPro" id="IPR001261">
    <property type="entry name" value="ArgE/DapE_CS"/>
</dbReference>
<feature type="domain" description="Peptidase M20 dimerisation" evidence="11">
    <location>
        <begin position="182"/>
        <end position="292"/>
    </location>
</feature>
<dbReference type="HAMAP" id="MF_01108">
    <property type="entry name" value="ArgE"/>
    <property type="match status" value="1"/>
</dbReference>